<name>A0A2A2AKT8_9BURK</name>
<evidence type="ECO:0000313" key="2">
    <source>
        <dbReference type="EMBL" id="PAT38351.1"/>
    </source>
</evidence>
<feature type="domain" description="RES" evidence="1">
    <location>
        <begin position="22"/>
        <end position="173"/>
    </location>
</feature>
<sequence length="198" mass="22525">MHDWPSFQIQAGELLQHVSRTAYRHTPLHFGRNAANRYDDPARGYGVLYLGFELPTALMESVFHKHLWLEAPSRVITLQEVRQRMVRVIEVMANIHLADFTAPGFMAAGLGMNLAQLACRDYAHTQRLSAQVHALQGCNGQPLFDGVLYPSRNNYPAKSIALFDRAVAKLRVDDDIDLDLHRDWPDFVKAYRIGIQDI</sequence>
<evidence type="ECO:0000259" key="1">
    <source>
        <dbReference type="SMART" id="SM00953"/>
    </source>
</evidence>
<gene>
    <name evidence="2" type="ORF">CK625_02345</name>
</gene>
<dbReference type="RefSeq" id="WP_095538632.1">
    <property type="nucleotide sequence ID" value="NZ_NSJB01000001.1"/>
</dbReference>
<proteinExistence type="predicted"/>
<dbReference type="Pfam" id="PF08808">
    <property type="entry name" value="RES"/>
    <property type="match status" value="1"/>
</dbReference>
<reference evidence="2 3" key="1">
    <citation type="submission" date="2017-08" db="EMBL/GenBank/DDBJ databases">
        <title>WGS of Clinical strains of the CDC Group NO-1 linked to zoonotic infections in humans.</title>
        <authorList>
            <person name="Bernier A.-M."/>
            <person name="Bernard K."/>
        </authorList>
    </citation>
    <scope>NUCLEOTIDE SEQUENCE [LARGE SCALE GENOMIC DNA]</scope>
    <source>
        <strain evidence="2 3">NML00-0135</strain>
    </source>
</reference>
<protein>
    <recommendedName>
        <fullName evidence="1">RES domain-containing protein</fullName>
    </recommendedName>
</protein>
<evidence type="ECO:0000313" key="3">
    <source>
        <dbReference type="Proteomes" id="UP000218054"/>
    </source>
</evidence>
<dbReference type="AlphaFoldDB" id="A0A2A2AKT8"/>
<dbReference type="InterPro" id="IPR014914">
    <property type="entry name" value="RES_dom"/>
</dbReference>
<comment type="caution">
    <text evidence="2">The sequence shown here is derived from an EMBL/GenBank/DDBJ whole genome shotgun (WGS) entry which is preliminary data.</text>
</comment>
<dbReference type="EMBL" id="NSJB01000001">
    <property type="protein sequence ID" value="PAT38351.1"/>
    <property type="molecule type" value="Genomic_DNA"/>
</dbReference>
<accession>A0A2A2AKT8</accession>
<keyword evidence="3" id="KW-1185">Reference proteome</keyword>
<dbReference type="SMART" id="SM00953">
    <property type="entry name" value="RES"/>
    <property type="match status" value="1"/>
</dbReference>
<organism evidence="2 3">
    <name type="scientific">Vandammella animalimorsus</name>
    <dbReference type="NCBI Taxonomy" id="2029117"/>
    <lineage>
        <taxon>Bacteria</taxon>
        <taxon>Pseudomonadati</taxon>
        <taxon>Pseudomonadota</taxon>
        <taxon>Betaproteobacteria</taxon>
        <taxon>Burkholderiales</taxon>
        <taxon>Comamonadaceae</taxon>
        <taxon>Vandammella</taxon>
    </lineage>
</organism>
<dbReference type="Proteomes" id="UP000218054">
    <property type="component" value="Unassembled WGS sequence"/>
</dbReference>